<dbReference type="EMBL" id="BARS01014972">
    <property type="protein sequence ID" value="GAF98512.1"/>
    <property type="molecule type" value="Genomic_DNA"/>
</dbReference>
<organism evidence="1">
    <name type="scientific">marine sediment metagenome</name>
    <dbReference type="NCBI Taxonomy" id="412755"/>
    <lineage>
        <taxon>unclassified sequences</taxon>
        <taxon>metagenomes</taxon>
        <taxon>ecological metagenomes</taxon>
    </lineage>
</organism>
<name>X0UDR0_9ZZZZ</name>
<sequence>MIQAMPRFNYVRLSQLAYQLRMGPKELRQREIERAEDLLADIDEGKEYPFEFVYHRITATQTPQSRRTAKPQMLAGRGLLADVSSLILILSNSLSLKLADLHEEATPLEDLAAEVSVSTKTISRWRKRGLAARKVIFPDGRRRLVFLSSSLR</sequence>
<feature type="non-terminal residue" evidence="1">
    <location>
        <position position="152"/>
    </location>
</feature>
<protein>
    <submittedName>
        <fullName evidence="1">Uncharacterized protein</fullName>
    </submittedName>
</protein>
<reference evidence="1" key="1">
    <citation type="journal article" date="2014" name="Front. Microbiol.">
        <title>High frequency of phylogenetically diverse reductive dehalogenase-homologous genes in deep subseafloor sedimentary metagenomes.</title>
        <authorList>
            <person name="Kawai M."/>
            <person name="Futagami T."/>
            <person name="Toyoda A."/>
            <person name="Takaki Y."/>
            <person name="Nishi S."/>
            <person name="Hori S."/>
            <person name="Arai W."/>
            <person name="Tsubouchi T."/>
            <person name="Morono Y."/>
            <person name="Uchiyama I."/>
            <person name="Ito T."/>
            <person name="Fujiyama A."/>
            <person name="Inagaki F."/>
            <person name="Takami H."/>
        </authorList>
    </citation>
    <scope>NUCLEOTIDE SEQUENCE</scope>
    <source>
        <strain evidence="1">Expedition CK06-06</strain>
    </source>
</reference>
<gene>
    <name evidence="1" type="ORF">S01H1_24860</name>
</gene>
<dbReference type="AlphaFoldDB" id="X0UDR0"/>
<comment type="caution">
    <text evidence="1">The sequence shown here is derived from an EMBL/GenBank/DDBJ whole genome shotgun (WGS) entry which is preliminary data.</text>
</comment>
<proteinExistence type="predicted"/>
<evidence type="ECO:0000313" key="1">
    <source>
        <dbReference type="EMBL" id="GAF98512.1"/>
    </source>
</evidence>
<accession>X0UDR0</accession>